<gene>
    <name evidence="1" type="ORF">Forpe1208_v011147</name>
</gene>
<evidence type="ECO:0008006" key="3">
    <source>
        <dbReference type="Google" id="ProtNLM"/>
    </source>
</evidence>
<name>A0A8J5NPM5_FUSOX</name>
<accession>A0A8J5NPM5</accession>
<dbReference type="AlphaFoldDB" id="A0A8J5NPM5"/>
<proteinExistence type="predicted"/>
<dbReference type="EMBL" id="JAELUQ010000008">
    <property type="protein sequence ID" value="KAG7409028.1"/>
    <property type="molecule type" value="Genomic_DNA"/>
</dbReference>
<evidence type="ECO:0000313" key="1">
    <source>
        <dbReference type="EMBL" id="KAG7409028.1"/>
    </source>
</evidence>
<reference evidence="1" key="1">
    <citation type="submission" date="2021-04" db="EMBL/GenBank/DDBJ databases">
        <title>First draft genome resource for Brassicaceae pathogens Fusarium oxysporum f. sp. raphani and Fusarium oxysporum f. sp. rapae.</title>
        <authorList>
            <person name="Asai S."/>
        </authorList>
    </citation>
    <scope>NUCLEOTIDE SEQUENCE</scope>
    <source>
        <strain evidence="1">Tf1208</strain>
    </source>
</reference>
<protein>
    <recommendedName>
        <fullName evidence="3">Ankyrin repeat protein</fullName>
    </recommendedName>
</protein>
<sequence length="450" mass="49593">MAEAIGLAASIAGLVQLTGSVFKQVTKFCKEAKDAPSKAQELATQTREQKVLTLLQKEDENALENLATVDKDGLTPFSAALHNNHIKPALALLEILPVEAKYYVSKSPIMQDVAVTSSLEVLTALRDKGVADFVVSSSESTPMHHLSATCTPEFARYLTELYDPFCVDSAGKFPFQLFFERWLAHNIPEKLDKTIPLDPEMLKILIPNDHEFSKDGKDVHAWQLICAALAIEEICCDVDTFIPSACYYYFSRDLATFFNHGILSSYESARKISGLVPLIRSLKDWTRDHFCSTSIITLLSQVMDSSKFNISLQAVDDSYRFFKLAKPKVSPEVMVKLIDLGVDVHRRVPEDMSSSPMSLFETACGEANIETFKAILENVSSQSINAVGLTGQSPLELVVKGSSPDKTSLIKALDEKGLVHSSITPATPLIIDAAKKKRLITGKVPIGYWT</sequence>
<organism evidence="1 2">
    <name type="scientific">Fusarium oxysporum f. sp. rapae</name>
    <dbReference type="NCBI Taxonomy" id="485398"/>
    <lineage>
        <taxon>Eukaryota</taxon>
        <taxon>Fungi</taxon>
        <taxon>Dikarya</taxon>
        <taxon>Ascomycota</taxon>
        <taxon>Pezizomycotina</taxon>
        <taxon>Sordariomycetes</taxon>
        <taxon>Hypocreomycetidae</taxon>
        <taxon>Hypocreales</taxon>
        <taxon>Nectriaceae</taxon>
        <taxon>Fusarium</taxon>
        <taxon>Fusarium oxysporum species complex</taxon>
    </lineage>
</organism>
<comment type="caution">
    <text evidence="1">The sequence shown here is derived from an EMBL/GenBank/DDBJ whole genome shotgun (WGS) entry which is preliminary data.</text>
</comment>
<dbReference type="Proteomes" id="UP000694050">
    <property type="component" value="Unassembled WGS sequence"/>
</dbReference>
<evidence type="ECO:0000313" key="2">
    <source>
        <dbReference type="Proteomes" id="UP000694050"/>
    </source>
</evidence>